<dbReference type="EMBL" id="JAGGLD010000007">
    <property type="protein sequence ID" value="MBP2002245.1"/>
    <property type="molecule type" value="Genomic_DNA"/>
</dbReference>
<keyword evidence="3" id="KW-1185">Reference proteome</keyword>
<dbReference type="Pfam" id="PF12867">
    <property type="entry name" value="DinB_2"/>
    <property type="match status" value="1"/>
</dbReference>
<evidence type="ECO:0000313" key="2">
    <source>
        <dbReference type="EMBL" id="MBP2002245.1"/>
    </source>
</evidence>
<evidence type="ECO:0000313" key="3">
    <source>
        <dbReference type="Proteomes" id="UP001519288"/>
    </source>
</evidence>
<gene>
    <name evidence="2" type="ORF">J2Z69_003317</name>
</gene>
<dbReference type="Proteomes" id="UP001519288">
    <property type="component" value="Unassembled WGS sequence"/>
</dbReference>
<dbReference type="InterPro" id="IPR024775">
    <property type="entry name" value="DinB-like"/>
</dbReference>
<reference evidence="2 3" key="1">
    <citation type="submission" date="2021-03" db="EMBL/GenBank/DDBJ databases">
        <title>Genomic Encyclopedia of Type Strains, Phase IV (KMG-IV): sequencing the most valuable type-strain genomes for metagenomic binning, comparative biology and taxonomic classification.</title>
        <authorList>
            <person name="Goeker M."/>
        </authorList>
    </citation>
    <scope>NUCLEOTIDE SEQUENCE [LARGE SCALE GENOMIC DNA]</scope>
    <source>
        <strain evidence="2 3">DSM 26806</strain>
    </source>
</reference>
<evidence type="ECO:0000259" key="1">
    <source>
        <dbReference type="Pfam" id="PF12867"/>
    </source>
</evidence>
<organism evidence="2 3">
    <name type="scientific">Paenibacillus shirakamiensis</name>
    <dbReference type="NCBI Taxonomy" id="1265935"/>
    <lineage>
        <taxon>Bacteria</taxon>
        <taxon>Bacillati</taxon>
        <taxon>Bacillota</taxon>
        <taxon>Bacilli</taxon>
        <taxon>Bacillales</taxon>
        <taxon>Paenibacillaceae</taxon>
        <taxon>Paenibacillus</taxon>
    </lineage>
</organism>
<feature type="domain" description="DinB-like" evidence="1">
    <location>
        <begin position="36"/>
        <end position="164"/>
    </location>
</feature>
<accession>A0ABS4JKK4</accession>
<proteinExistence type="predicted"/>
<dbReference type="RefSeq" id="WP_209864962.1">
    <property type="nucleotide sequence ID" value="NZ_JAGGLD010000007.1"/>
</dbReference>
<dbReference type="SUPFAM" id="SSF109854">
    <property type="entry name" value="DinB/YfiT-like putative metalloenzymes"/>
    <property type="match status" value="1"/>
</dbReference>
<name>A0ABS4JKK4_9BACL</name>
<dbReference type="InterPro" id="IPR034660">
    <property type="entry name" value="DinB/YfiT-like"/>
</dbReference>
<protein>
    <recommendedName>
        <fullName evidence="1">DinB-like domain-containing protein</fullName>
    </recommendedName>
</protein>
<dbReference type="NCBIfam" id="NF009807">
    <property type="entry name" value="PRK13291.1"/>
    <property type="match status" value="1"/>
</dbReference>
<comment type="caution">
    <text evidence="2">The sequence shown here is derived from an EMBL/GenBank/DDBJ whole genome shotgun (WGS) entry which is preliminary data.</text>
</comment>
<dbReference type="Gene3D" id="1.20.120.450">
    <property type="entry name" value="dinb family like domain"/>
    <property type="match status" value="1"/>
</dbReference>
<sequence length="176" mass="20173">MDNLKYPIGPFAGKASLTDEERNALIEELPKLTILLQDTLQSLTEEQLNTPYRKEGWTARQVVHHLADNELNAYFRLKKALTEDEPMAGTYTQGLWADLPDYEFTPVQVSVTFLGALQQRLYVLLSHLEPKDFKRSFRTPAYGTLTIDDALQRMIWHNKHHTAHVQLVVEGTHTEG</sequence>